<feature type="region of interest" description="Disordered" evidence="1">
    <location>
        <begin position="312"/>
        <end position="385"/>
    </location>
</feature>
<feature type="compositionally biased region" description="Acidic residues" evidence="1">
    <location>
        <begin position="358"/>
        <end position="371"/>
    </location>
</feature>
<dbReference type="EMBL" id="GL377309">
    <property type="protein sequence ID" value="EFI94634.1"/>
    <property type="molecule type" value="Genomic_DNA"/>
</dbReference>
<dbReference type="OMA" id="WPVIVCD"/>
<keyword evidence="4" id="KW-1185">Reference proteome</keyword>
<reference evidence="3 4" key="1">
    <citation type="journal article" date="2010" name="Nat. Biotechnol.">
        <title>Genome sequence of the model mushroom Schizophyllum commune.</title>
        <authorList>
            <person name="Ohm R.A."/>
            <person name="de Jong J.F."/>
            <person name="Lugones L.G."/>
            <person name="Aerts A."/>
            <person name="Kothe E."/>
            <person name="Stajich J.E."/>
            <person name="de Vries R.P."/>
            <person name="Record E."/>
            <person name="Levasseur A."/>
            <person name="Baker S.E."/>
            <person name="Bartholomew K.A."/>
            <person name="Coutinho P.M."/>
            <person name="Erdmann S."/>
            <person name="Fowler T.J."/>
            <person name="Gathman A.C."/>
            <person name="Lombard V."/>
            <person name="Henrissat B."/>
            <person name="Knabe N."/>
            <person name="Kuees U."/>
            <person name="Lilly W.W."/>
            <person name="Lindquist E."/>
            <person name="Lucas S."/>
            <person name="Magnuson J.K."/>
            <person name="Piumi F."/>
            <person name="Raudaskoski M."/>
            <person name="Salamov A."/>
            <person name="Schmutz J."/>
            <person name="Schwarze F.W.M.R."/>
            <person name="vanKuyk P.A."/>
            <person name="Horton J.S."/>
            <person name="Grigoriev I.V."/>
            <person name="Woesten H.A.B."/>
        </authorList>
    </citation>
    <scope>NUCLEOTIDE SEQUENCE [LARGE SCALE GENOMIC DNA]</scope>
    <source>
        <strain evidence="4">H4-8 / FGSC 9210</strain>
    </source>
</reference>
<dbReference type="STRING" id="578458.D8QAT7"/>
<dbReference type="InParanoid" id="D8QAT7"/>
<evidence type="ECO:0000313" key="4">
    <source>
        <dbReference type="Proteomes" id="UP000007431"/>
    </source>
</evidence>
<feature type="domain" description="PWWP" evidence="2">
    <location>
        <begin position="17"/>
        <end position="71"/>
    </location>
</feature>
<dbReference type="HOGENOM" id="CLU_043161_0_0_1"/>
<evidence type="ECO:0000313" key="3">
    <source>
        <dbReference type="EMBL" id="EFI94634.1"/>
    </source>
</evidence>
<dbReference type="FunCoup" id="D8QAT7">
    <property type="interactions" value="160"/>
</dbReference>
<feature type="compositionally biased region" description="Basic and acidic residues" evidence="1">
    <location>
        <begin position="319"/>
        <end position="331"/>
    </location>
</feature>
<feature type="compositionally biased region" description="Basic and acidic residues" evidence="1">
    <location>
        <begin position="203"/>
        <end position="221"/>
    </location>
</feature>
<dbReference type="KEGG" id="scm:SCHCO_02633061"/>
<feature type="region of interest" description="Disordered" evidence="1">
    <location>
        <begin position="116"/>
        <end position="234"/>
    </location>
</feature>
<dbReference type="InterPro" id="IPR000313">
    <property type="entry name" value="PWWP_dom"/>
</dbReference>
<dbReference type="Pfam" id="PF00855">
    <property type="entry name" value="PWWP"/>
    <property type="match status" value="1"/>
</dbReference>
<dbReference type="GeneID" id="9594286"/>
<dbReference type="InterPro" id="IPR035503">
    <property type="entry name" value="IOC4-like_PWWP"/>
</dbReference>
<dbReference type="OrthoDB" id="62853at2759"/>
<dbReference type="eggNOG" id="ENOG502S12V">
    <property type="taxonomic scope" value="Eukaryota"/>
</dbReference>
<feature type="compositionally biased region" description="Acidic residues" evidence="1">
    <location>
        <begin position="127"/>
        <end position="143"/>
    </location>
</feature>
<dbReference type="Proteomes" id="UP000007431">
    <property type="component" value="Unassembled WGS sequence"/>
</dbReference>
<evidence type="ECO:0000256" key="1">
    <source>
        <dbReference type="SAM" id="MobiDB-lite"/>
    </source>
</evidence>
<dbReference type="VEuPathDB" id="FungiDB:SCHCODRAFT_02633061"/>
<organism evidence="4">
    <name type="scientific">Schizophyllum commune (strain H4-8 / FGSC 9210)</name>
    <name type="common">Split gill fungus</name>
    <dbReference type="NCBI Taxonomy" id="578458"/>
    <lineage>
        <taxon>Eukaryota</taxon>
        <taxon>Fungi</taxon>
        <taxon>Dikarya</taxon>
        <taxon>Basidiomycota</taxon>
        <taxon>Agaricomycotina</taxon>
        <taxon>Agaricomycetes</taxon>
        <taxon>Agaricomycetidae</taxon>
        <taxon>Agaricales</taxon>
        <taxon>Schizophyllaceae</taxon>
        <taxon>Schizophyllum</taxon>
    </lineage>
</organism>
<gene>
    <name evidence="3" type="ORF">SCHCODRAFT_69292</name>
</gene>
<dbReference type="CDD" id="cd05840">
    <property type="entry name" value="PWWP_ScIOC4-like"/>
    <property type="match status" value="1"/>
</dbReference>
<dbReference type="RefSeq" id="XP_003029537.1">
    <property type="nucleotide sequence ID" value="XM_003029491.1"/>
</dbReference>
<feature type="region of interest" description="Disordered" evidence="1">
    <location>
        <begin position="32"/>
        <end position="52"/>
    </location>
</feature>
<proteinExistence type="predicted"/>
<dbReference type="AlphaFoldDB" id="D8QAT7"/>
<dbReference type="SUPFAM" id="SSF63748">
    <property type="entry name" value="Tudor/PWWP/MBT"/>
    <property type="match status" value="1"/>
</dbReference>
<name>D8QAT7_SCHCM</name>
<feature type="compositionally biased region" description="Basic and acidic residues" evidence="1">
    <location>
        <begin position="173"/>
        <end position="183"/>
    </location>
</feature>
<dbReference type="SMART" id="SM00293">
    <property type="entry name" value="PWWP"/>
    <property type="match status" value="1"/>
</dbReference>
<protein>
    <recommendedName>
        <fullName evidence="2">PWWP domain-containing protein</fullName>
    </recommendedName>
</protein>
<sequence>MSKKASKTPKTSPTYSLGDVVLGKVRGYPSWPGRIVDPDSVPPSVTKERPPGKKATCYCVQFFPKGDYAWLYPKDISKLQKHEIESYLSDPPNAKTKGELHEGYKIALDPEPWAAELAERIEAAGIQEDDEEDAENEVDELEGSEGSSESKSKKRKRESDAGKKKAANKKSAAKKDAGGDGKKKGGRKSQTKSKANIESEDETGAHDAKEEPPAKRPKRDDEEGGDPAAGLFKEWRHKLQKTFLGKTEAKAADMPDIDKLLQKIENYGEIPTVALTHSKIGKVMKHIVQLPAEKKPRDDEFHFTERAQKLIDAWNPKGSDSKSNGDAKTAEVTDGTAAMNLNGTATPAAEEDAKGDADADAPAEVDNENVGEESMLADVTMSEAP</sequence>
<accession>D8QAT7</accession>
<dbReference type="Gene3D" id="2.30.30.140">
    <property type="match status" value="1"/>
</dbReference>
<dbReference type="PROSITE" id="PS50812">
    <property type="entry name" value="PWWP"/>
    <property type="match status" value="1"/>
</dbReference>
<evidence type="ECO:0000259" key="2">
    <source>
        <dbReference type="PROSITE" id="PS50812"/>
    </source>
</evidence>